<dbReference type="NCBIfam" id="TIGR04057">
    <property type="entry name" value="SusC_RagA_signa"/>
    <property type="match status" value="1"/>
</dbReference>
<accession>A0A285X9E8</accession>
<dbReference type="PANTHER" id="PTHR40094">
    <property type="entry name" value="ALPHA-2-MACROGLOBULIN HOMOLOG"/>
    <property type="match status" value="1"/>
</dbReference>
<dbReference type="InterPro" id="IPR002890">
    <property type="entry name" value="MG2"/>
</dbReference>
<dbReference type="InterPro" id="IPR041246">
    <property type="entry name" value="Bact_MG10"/>
</dbReference>
<dbReference type="InterPro" id="IPR001599">
    <property type="entry name" value="Macroglobln_a2"/>
</dbReference>
<dbReference type="PANTHER" id="PTHR40094:SF1">
    <property type="entry name" value="UBIQUITIN DOMAIN-CONTAINING PROTEIN"/>
    <property type="match status" value="1"/>
</dbReference>
<evidence type="ECO:0000313" key="4">
    <source>
        <dbReference type="EMBL" id="SOC81626.1"/>
    </source>
</evidence>
<proteinExistence type="inferred from homology"/>
<name>A0A285X9E8_9FLAO</name>
<dbReference type="Gene3D" id="1.50.10.20">
    <property type="match status" value="1"/>
</dbReference>
<dbReference type="SUPFAM" id="SSF49464">
    <property type="entry name" value="Carboxypeptidase regulatory domain-like"/>
    <property type="match status" value="1"/>
</dbReference>
<dbReference type="SUPFAM" id="SSF56935">
    <property type="entry name" value="Porins"/>
    <property type="match status" value="1"/>
</dbReference>
<evidence type="ECO:0000313" key="5">
    <source>
        <dbReference type="Proteomes" id="UP000219193"/>
    </source>
</evidence>
<dbReference type="InterPro" id="IPR023997">
    <property type="entry name" value="TonB-dep_OMP_SusC/RagA_CS"/>
</dbReference>
<dbReference type="SMART" id="SM01360">
    <property type="entry name" value="A2M"/>
    <property type="match status" value="1"/>
</dbReference>
<dbReference type="Pfam" id="PF17973">
    <property type="entry name" value="bMG10"/>
    <property type="match status" value="1"/>
</dbReference>
<dbReference type="InterPro" id="IPR051802">
    <property type="entry name" value="YfhM-like"/>
</dbReference>
<dbReference type="InterPro" id="IPR008930">
    <property type="entry name" value="Terpenoid_cyclase/PrenylTrfase"/>
</dbReference>
<dbReference type="GO" id="GO:0004866">
    <property type="term" value="F:endopeptidase inhibitor activity"/>
    <property type="evidence" value="ECO:0007669"/>
    <property type="project" value="InterPro"/>
</dbReference>
<keyword evidence="2" id="KW-0732">Signal</keyword>
<feature type="signal peptide" evidence="2">
    <location>
        <begin position="1"/>
        <end position="18"/>
    </location>
</feature>
<dbReference type="Gene3D" id="2.60.40.1930">
    <property type="match status" value="1"/>
</dbReference>
<dbReference type="Pfam" id="PF00207">
    <property type="entry name" value="A2M"/>
    <property type="match status" value="1"/>
</dbReference>
<protein>
    <submittedName>
        <fullName evidence="4">TonB-dependent outer membrane receptor, SusC/RagA subfamily, signature region</fullName>
    </submittedName>
</protein>
<sequence>MKNVFLSAALLCSAVAFSQYSSRWQQVDSLELQGRVASAAEIVSDILKTASKQKDYEQLIKAKIFQYKFYQVNHENSDQFILKDLNQTIGQLPVPFKNVLQSYKGRFLQQYYNQHRWKIRKRKEIDNPDPADIATWAEATLQDSIMSSYERSLHNPEMLIATPVGDLAEILIPEPLNRKYKPTLYDLLAFEALDYFQNSSNFPAVRPEDEYAFTTSDLYGATEEFQQLKFPQAAQHTSEVYVLKIYQQLEKLHSAEKDPTALVYAQLQRLEYVNSKFRGSEKWEKYLEALNRLSQKYENSPAAPLLLYTYAHSYYERAGETGEDGKLLHPDFNRKAVDLAQKVVDNYPNTEMEQRAFSLISAIKSVQLDVRIPETLLPNNAGRMLLSYKSIDSVHLKIFKVPATFPDQTQWYGRQDEIKAFTEEHTSFFSKTITLPGAGDYNPHSTEALIPPLERGTYMIHISGENSFGKKGYSFGFLRATDLSLSQTSFDDAFLYRVLNRTTGLPENNVQLTWMYKGNPVREKETDQKGEVLVNKPRNYGNIDYVIAAKGRDTLISRYWEGYYGYSEDKEEQFGVKTLLYLDRAIYRPGQKVHFKGVLLSHQNGKTSTVPNEFVVVYVDDPNNEEVANFRLKTNKYGSFHGEFLLPKNGITGSFSIYTEEDTESETSFWEKVWDKDAYHYDELYFNVEEYKRPSFEVSLDSIKKSYSFGDSIKVNGIAKAFMGSPVSNARVIYTVKQREMVYRWWYYDGGEFSTVKTDTLLTDEKGNFTLSFPAEMRGTDAHKPELIYEYSINATVTDISGETREGSTILKIGKKNLLLKLDLPETISRRDTLRPQILATNLNDTPVPVTGSLKIYKLRGPDRLLRDRLWPAPEIQTIPKEEFIKLFPEEPYEDVPDPENWPLAELFFEAKWDTDGSYEPEIPITSDWKTGKYVTIIEAESGDNTTTAKKLFDVNDPADPSLPDNQRFAASMINRDLEKEKKLRLLLQTNYENLNLHVGVYDQYDKIYSEYVQVKGSKLLEIPLKKNGSKELEVQITGVKNNSAFNETFRVKLPKTEHFLQITTETFRSKISPGVEETWSFQIKDAEQQIPDAEVLASMYDMSLDQFKTEKWNTNPGFYQPYLSFPSYKLDNMSGTTGLYNRFPSPWHYRPRERKFDRLHLFGFIMSNPDSYLYRSYLRNKEVRQGSGTLTGNTRGKVTDEAGLPLPGVNVIIEGTSTGTTTDFDGMFALDTSPGDILVFSYLGFMPEEVLVTKNQEVYVSLTADSSNLEEVVVTGYGEVQEEAEDAGVRLLQGKVAGVQVTSANTIRIRGTSSTTEGAMLYVVDGKIVTDYEITGEDILSVNILKGAEATALYGSRAAGGVVIINTKKALEDLQNVEARKDLDETAFFYPDLRLGKDGRLEFSFTTPEALTQWKLRLLAHTNNWTTGSYENTVRTQKELSVVPNPPRFLRENDTIVFKSKISNLTPEAMTGTALLELYDALTMEPIDDLLGNTEKLKNFSVSESGNTVLSWELIIPERVQAVTYRVLAKAGDFSDGEENFLPVLSNRMLVKESLPFFVRAGETESYIFKNMKENDSPTLQNHKYTLEYSSNPAWYALQSLPYLMEFEHECSEQTFARLYANAVAGEIVNSKPVIREVFDAWKKDSSLVSDLEKREDLKDFILAETPWVRDAASETAQKQVMAQLFDKERLRQEQQNNLRKLAQMQQSSGGWPWFPGGRTNTFITRHIVAGLAHLEKLGVELEVSEMTKSAVAYLDRDILTREKESYQKENFYHSNYLLHYLYARTYYLEKFPPSEEIEQLMKKALAANKKDWLEKDLYNKGMLMLILDRTGGTEFAQKIGLSLKEKAVKSEDYGMYWKENVSGWFWYRAPVETQALLIEAFTELGETEAVEEMKIWLLQNKRTNHWPTTKATTEASYALLMQGEDWLQTEDQTVLKLGEKPIADAKLAETKKEAGTGYRKVVWKAEEITEDFSRITVENNNATAGYGGAYLQYFENLDKIKDHGTSPLNVEKELYLNISGNDGTTLKQITTETILELGDLVTVRLVVRSTADMDFIHLKDMRASGFEPVNVLSEYKYQDGTAYYESTRDAATHFFFDDLRKGTYVLEYTVRANNAGKFSNGITSIESMYAPEFSSHTKGIRVEIKQ</sequence>
<evidence type="ECO:0000256" key="1">
    <source>
        <dbReference type="ARBA" id="ARBA00010556"/>
    </source>
</evidence>
<evidence type="ECO:0000259" key="3">
    <source>
        <dbReference type="SMART" id="SM01360"/>
    </source>
</evidence>
<dbReference type="Gene3D" id="2.170.130.10">
    <property type="entry name" value="TonB-dependent receptor, plug domain"/>
    <property type="match status" value="1"/>
</dbReference>
<gene>
    <name evidence="4" type="ORF">SAMN06296241_3207</name>
</gene>
<dbReference type="Pfam" id="PF01835">
    <property type="entry name" value="MG2"/>
    <property type="match status" value="1"/>
</dbReference>
<dbReference type="InterPro" id="IPR037066">
    <property type="entry name" value="Plug_dom_sf"/>
</dbReference>
<comment type="similarity">
    <text evidence="1">Belongs to the protease inhibitor I39 (alpha-2-macroglobulin) family. Bacterial alpha-2-macroglobulin subfamily.</text>
</comment>
<dbReference type="EMBL" id="OCMF01000006">
    <property type="protein sequence ID" value="SOC81626.1"/>
    <property type="molecule type" value="Genomic_DNA"/>
</dbReference>
<feature type="domain" description="Alpha-2-macroglobulin" evidence="3">
    <location>
        <begin position="1387"/>
        <end position="1477"/>
    </location>
</feature>
<dbReference type="InterPro" id="IPR008969">
    <property type="entry name" value="CarboxyPept-like_regulatory"/>
</dbReference>
<evidence type="ECO:0000256" key="2">
    <source>
        <dbReference type="SAM" id="SignalP"/>
    </source>
</evidence>
<dbReference type="Pfam" id="PF07715">
    <property type="entry name" value="Plug"/>
    <property type="match status" value="1"/>
</dbReference>
<dbReference type="OrthoDB" id="9767116at2"/>
<dbReference type="Gene3D" id="2.60.40.1120">
    <property type="entry name" value="Carboxypeptidase-like, regulatory domain"/>
    <property type="match status" value="1"/>
</dbReference>
<keyword evidence="5" id="KW-1185">Reference proteome</keyword>
<feature type="chain" id="PRO_5012108905" evidence="2">
    <location>
        <begin position="19"/>
        <end position="2148"/>
    </location>
</feature>
<dbReference type="Proteomes" id="UP000219193">
    <property type="component" value="Unassembled WGS sequence"/>
</dbReference>
<organism evidence="4 5">
    <name type="scientific">Salinimicrobium sediminis</name>
    <dbReference type="NCBI Taxonomy" id="1343891"/>
    <lineage>
        <taxon>Bacteria</taxon>
        <taxon>Pseudomonadati</taxon>
        <taxon>Bacteroidota</taxon>
        <taxon>Flavobacteriia</taxon>
        <taxon>Flavobacteriales</taxon>
        <taxon>Flavobacteriaceae</taxon>
        <taxon>Salinimicrobium</taxon>
    </lineage>
</organism>
<keyword evidence="4" id="KW-0675">Receptor</keyword>
<dbReference type="InterPro" id="IPR012910">
    <property type="entry name" value="Plug_dom"/>
</dbReference>
<dbReference type="InterPro" id="IPR011990">
    <property type="entry name" value="TPR-like_helical_dom_sf"/>
</dbReference>
<dbReference type="RefSeq" id="WP_097057410.1">
    <property type="nucleotide sequence ID" value="NZ_OCMF01000006.1"/>
</dbReference>
<dbReference type="Pfam" id="PF13715">
    <property type="entry name" value="CarbopepD_reg_2"/>
    <property type="match status" value="1"/>
</dbReference>
<dbReference type="Gene3D" id="1.25.40.10">
    <property type="entry name" value="Tetratricopeptide repeat domain"/>
    <property type="match status" value="1"/>
</dbReference>
<dbReference type="SUPFAM" id="SSF48239">
    <property type="entry name" value="Terpenoid cyclases/Protein prenyltransferases"/>
    <property type="match status" value="1"/>
</dbReference>
<reference evidence="5" key="1">
    <citation type="submission" date="2017-09" db="EMBL/GenBank/DDBJ databases">
        <authorList>
            <person name="Varghese N."/>
            <person name="Submissions S."/>
        </authorList>
    </citation>
    <scope>NUCLEOTIDE SEQUENCE [LARGE SCALE GENOMIC DNA]</scope>
    <source>
        <strain evidence="5">CGMCC 1.12641</strain>
    </source>
</reference>